<dbReference type="EMBL" id="ABCS01000058">
    <property type="protein sequence ID" value="EDM76772.1"/>
    <property type="molecule type" value="Genomic_DNA"/>
</dbReference>
<gene>
    <name evidence="1" type="ORF">PPSIR1_18762</name>
</gene>
<comment type="caution">
    <text evidence="1">The sequence shown here is derived from an EMBL/GenBank/DDBJ whole genome shotgun (WGS) entry which is preliminary data.</text>
</comment>
<reference evidence="1 2" key="1">
    <citation type="submission" date="2007-06" db="EMBL/GenBank/DDBJ databases">
        <authorList>
            <person name="Shimkets L."/>
            <person name="Ferriera S."/>
            <person name="Johnson J."/>
            <person name="Kravitz S."/>
            <person name="Beeson K."/>
            <person name="Sutton G."/>
            <person name="Rogers Y.-H."/>
            <person name="Friedman R."/>
            <person name="Frazier M."/>
            <person name="Venter J.C."/>
        </authorList>
    </citation>
    <scope>NUCLEOTIDE SEQUENCE [LARGE SCALE GENOMIC DNA]</scope>
    <source>
        <strain evidence="1 2">SIR-1</strain>
    </source>
</reference>
<proteinExistence type="predicted"/>
<accession>A6GBG8</accession>
<dbReference type="Proteomes" id="UP000005801">
    <property type="component" value="Unassembled WGS sequence"/>
</dbReference>
<dbReference type="STRING" id="391625.PPSIR1_18762"/>
<organism evidence="1 2">
    <name type="scientific">Plesiocystis pacifica SIR-1</name>
    <dbReference type="NCBI Taxonomy" id="391625"/>
    <lineage>
        <taxon>Bacteria</taxon>
        <taxon>Pseudomonadati</taxon>
        <taxon>Myxococcota</taxon>
        <taxon>Polyangia</taxon>
        <taxon>Nannocystales</taxon>
        <taxon>Nannocystaceae</taxon>
        <taxon>Plesiocystis</taxon>
    </lineage>
</organism>
<dbReference type="OrthoDB" id="6465465at2"/>
<keyword evidence="2" id="KW-1185">Reference proteome</keyword>
<protein>
    <submittedName>
        <fullName evidence="1">Uncharacterized protein</fullName>
    </submittedName>
</protein>
<name>A6GBG8_9BACT</name>
<evidence type="ECO:0000313" key="2">
    <source>
        <dbReference type="Proteomes" id="UP000005801"/>
    </source>
</evidence>
<dbReference type="RefSeq" id="WP_006974059.1">
    <property type="nucleotide sequence ID" value="NZ_ABCS01000058.1"/>
</dbReference>
<evidence type="ECO:0000313" key="1">
    <source>
        <dbReference type="EMBL" id="EDM76772.1"/>
    </source>
</evidence>
<sequence length="69" mass="8081">MSGKKDYSGERERCPVHGRGRRLSRENIGEIRRWTDIQNSRARRKGLEPKEPKVTMFSCSCNCFHVDVE</sequence>
<dbReference type="eggNOG" id="ENOG502ZVUG">
    <property type="taxonomic scope" value="Bacteria"/>
</dbReference>
<dbReference type="AlphaFoldDB" id="A6GBG8"/>